<dbReference type="EMBL" id="JAHLFJ010000041">
    <property type="protein sequence ID" value="MBU3855736.1"/>
    <property type="molecule type" value="Genomic_DNA"/>
</dbReference>
<comment type="caution">
    <text evidence="5">The sequence shown here is derived from an EMBL/GenBank/DDBJ whole genome shotgun (WGS) entry which is preliminary data.</text>
</comment>
<dbReference type="InterPro" id="IPR003593">
    <property type="entry name" value="AAA+_ATPase"/>
</dbReference>
<keyword evidence="1" id="KW-0813">Transport</keyword>
<dbReference type="Proteomes" id="UP000784286">
    <property type="component" value="Unassembled WGS sequence"/>
</dbReference>
<dbReference type="CDD" id="cd03214">
    <property type="entry name" value="ABC_Iron-Siderophores_B12_Hemin"/>
    <property type="match status" value="1"/>
</dbReference>
<sequence>MEAGQVIVEGNKLAIGYAGKQGRTVHRDLNFRLCCGEFTCLLGANGSGKSTLLRTLAAAQPPLSGSLTLFGKPVNAYDPKERSRLIGLVLTDKTQTGGLSVYDLVSLGRQPHTGFFGRLSAHDKEAVSRSLEAVGMLHKADSYMAQLSDGERQKVMIAKALVQECPLILLDEPTAFLDVVSRIEIMTLLHRIAATEQKAVLMSTHDVEQALVLADRLWLMTGRYGLECGCTEDLILANRMDSLFEFQPDIRFDLMHGGFSPEVKGKKFIVLETADEVLRHWTQNALNRHDYFCLMPGQQTEFHGLPVLKVISPDQILLEANGTEICCSSFENLFHVLSCRS</sequence>
<dbReference type="SMART" id="SM00382">
    <property type="entry name" value="AAA"/>
    <property type="match status" value="1"/>
</dbReference>
<reference evidence="5" key="2">
    <citation type="submission" date="2021-04" db="EMBL/GenBank/DDBJ databases">
        <authorList>
            <person name="Gilroy R."/>
        </authorList>
    </citation>
    <scope>NUCLEOTIDE SEQUENCE</scope>
    <source>
        <strain evidence="5">8470</strain>
    </source>
</reference>
<evidence type="ECO:0000256" key="3">
    <source>
        <dbReference type="ARBA" id="ARBA00022840"/>
    </source>
</evidence>
<dbReference type="PANTHER" id="PTHR42734:SF21">
    <property type="entry name" value="IRON ABC TRANSPORTER, ATP-BINDING PROTEIN"/>
    <property type="match status" value="1"/>
</dbReference>
<proteinExistence type="predicted"/>
<evidence type="ECO:0000259" key="4">
    <source>
        <dbReference type="PROSITE" id="PS50893"/>
    </source>
</evidence>
<organism evidence="5 6">
    <name type="scientific">Candidatus Phocaeicola excrementipullorum</name>
    <dbReference type="NCBI Taxonomy" id="2838731"/>
    <lineage>
        <taxon>Bacteria</taxon>
        <taxon>Pseudomonadati</taxon>
        <taxon>Bacteroidota</taxon>
        <taxon>Bacteroidia</taxon>
        <taxon>Bacteroidales</taxon>
        <taxon>Bacteroidaceae</taxon>
        <taxon>Phocaeicola</taxon>
    </lineage>
</organism>
<dbReference type="PROSITE" id="PS50893">
    <property type="entry name" value="ABC_TRANSPORTER_2"/>
    <property type="match status" value="1"/>
</dbReference>
<dbReference type="InterPro" id="IPR050153">
    <property type="entry name" value="Metal_Ion_Import_ABC"/>
</dbReference>
<accession>A0A948X2J5</accession>
<dbReference type="GO" id="GO:0005524">
    <property type="term" value="F:ATP binding"/>
    <property type="evidence" value="ECO:0007669"/>
    <property type="project" value="UniProtKB-KW"/>
</dbReference>
<dbReference type="Pfam" id="PF00005">
    <property type="entry name" value="ABC_tran"/>
    <property type="match status" value="1"/>
</dbReference>
<reference evidence="5" key="1">
    <citation type="journal article" date="2021" name="PeerJ">
        <title>Extensive microbial diversity within the chicken gut microbiome revealed by metagenomics and culture.</title>
        <authorList>
            <person name="Gilroy R."/>
            <person name="Ravi A."/>
            <person name="Getino M."/>
            <person name="Pursley I."/>
            <person name="Horton D.L."/>
            <person name="Alikhan N.F."/>
            <person name="Baker D."/>
            <person name="Gharbi K."/>
            <person name="Hall N."/>
            <person name="Watson M."/>
            <person name="Adriaenssens E.M."/>
            <person name="Foster-Nyarko E."/>
            <person name="Jarju S."/>
            <person name="Secka A."/>
            <person name="Antonio M."/>
            <person name="Oren A."/>
            <person name="Chaudhuri R.R."/>
            <person name="La Ragione R."/>
            <person name="Hildebrand F."/>
            <person name="Pallen M.J."/>
        </authorList>
    </citation>
    <scope>NUCLEOTIDE SEQUENCE</scope>
    <source>
        <strain evidence="5">8470</strain>
    </source>
</reference>
<dbReference type="PANTHER" id="PTHR42734">
    <property type="entry name" value="METAL TRANSPORT SYSTEM ATP-BINDING PROTEIN TM_0124-RELATED"/>
    <property type="match status" value="1"/>
</dbReference>
<evidence type="ECO:0000256" key="2">
    <source>
        <dbReference type="ARBA" id="ARBA00022741"/>
    </source>
</evidence>
<protein>
    <submittedName>
        <fullName evidence="5">ABC transporter ATP-binding protein</fullName>
    </submittedName>
</protein>
<keyword evidence="3 5" id="KW-0067">ATP-binding</keyword>
<keyword evidence="2" id="KW-0547">Nucleotide-binding</keyword>
<name>A0A948X2J5_9BACT</name>
<dbReference type="AlphaFoldDB" id="A0A948X2J5"/>
<evidence type="ECO:0000313" key="5">
    <source>
        <dbReference type="EMBL" id="MBU3855736.1"/>
    </source>
</evidence>
<dbReference type="Gene3D" id="3.40.50.300">
    <property type="entry name" value="P-loop containing nucleotide triphosphate hydrolases"/>
    <property type="match status" value="1"/>
</dbReference>
<feature type="domain" description="ABC transporter" evidence="4">
    <location>
        <begin position="8"/>
        <end position="247"/>
    </location>
</feature>
<dbReference type="InterPro" id="IPR003439">
    <property type="entry name" value="ABC_transporter-like_ATP-bd"/>
</dbReference>
<evidence type="ECO:0000256" key="1">
    <source>
        <dbReference type="ARBA" id="ARBA00022448"/>
    </source>
</evidence>
<dbReference type="SUPFAM" id="SSF52540">
    <property type="entry name" value="P-loop containing nucleoside triphosphate hydrolases"/>
    <property type="match status" value="1"/>
</dbReference>
<dbReference type="InterPro" id="IPR027417">
    <property type="entry name" value="P-loop_NTPase"/>
</dbReference>
<evidence type="ECO:0000313" key="6">
    <source>
        <dbReference type="Proteomes" id="UP000784286"/>
    </source>
</evidence>
<gene>
    <name evidence="5" type="ORF">H9928_04110</name>
</gene>
<dbReference type="GO" id="GO:0016887">
    <property type="term" value="F:ATP hydrolysis activity"/>
    <property type="evidence" value="ECO:0007669"/>
    <property type="project" value="InterPro"/>
</dbReference>